<feature type="chain" id="PRO_5036988457" evidence="8">
    <location>
        <begin position="20"/>
        <end position="997"/>
    </location>
</feature>
<dbReference type="PANTHER" id="PTHR12916:SF4">
    <property type="entry name" value="UNINFLATABLE, ISOFORM C"/>
    <property type="match status" value="1"/>
</dbReference>
<dbReference type="PROSITE" id="PS00022">
    <property type="entry name" value="EGF_1"/>
    <property type="match status" value="8"/>
</dbReference>
<feature type="disulfide bond" evidence="6">
    <location>
        <begin position="552"/>
        <end position="569"/>
    </location>
</feature>
<dbReference type="InterPro" id="IPR001304">
    <property type="entry name" value="C-type_lectin-like"/>
</dbReference>
<dbReference type="FunFam" id="2.10.25.10:FF:000321">
    <property type="entry name" value="Protein delta homolog 1"/>
    <property type="match status" value="1"/>
</dbReference>
<dbReference type="SUPFAM" id="SSF49854">
    <property type="entry name" value="Spermadhesin, CUB domain"/>
    <property type="match status" value="1"/>
</dbReference>
<feature type="domain" description="EGF-like" evidence="9">
    <location>
        <begin position="582"/>
        <end position="619"/>
    </location>
</feature>
<dbReference type="InterPro" id="IPR016186">
    <property type="entry name" value="C-type_lectin-like/link_sf"/>
</dbReference>
<evidence type="ECO:0000259" key="10">
    <source>
        <dbReference type="PROSITE" id="PS50041"/>
    </source>
</evidence>
<feature type="compositionally biased region" description="Polar residues" evidence="7">
    <location>
        <begin position="174"/>
        <end position="194"/>
    </location>
</feature>
<evidence type="ECO:0000256" key="4">
    <source>
        <dbReference type="ARBA" id="ARBA00023157"/>
    </source>
</evidence>
<feature type="domain" description="EGF-like" evidence="9">
    <location>
        <begin position="839"/>
        <end position="875"/>
    </location>
</feature>
<evidence type="ECO:0000256" key="2">
    <source>
        <dbReference type="ARBA" id="ARBA00022729"/>
    </source>
</evidence>
<dbReference type="PROSITE" id="PS50041">
    <property type="entry name" value="C_TYPE_LECTIN_2"/>
    <property type="match status" value="1"/>
</dbReference>
<dbReference type="InterPro" id="IPR016187">
    <property type="entry name" value="CTDL_fold"/>
</dbReference>
<evidence type="ECO:0000259" key="9">
    <source>
        <dbReference type="PROSITE" id="PS50026"/>
    </source>
</evidence>
<dbReference type="InterPro" id="IPR001881">
    <property type="entry name" value="EGF-like_Ca-bd_dom"/>
</dbReference>
<feature type="signal peptide" evidence="8">
    <location>
        <begin position="1"/>
        <end position="19"/>
    </location>
</feature>
<feature type="disulfide bond" evidence="6">
    <location>
        <begin position="907"/>
        <end position="916"/>
    </location>
</feature>
<evidence type="ECO:0000256" key="5">
    <source>
        <dbReference type="ARBA" id="ARBA00023180"/>
    </source>
</evidence>
<feature type="domain" description="EGF-like" evidence="9">
    <location>
        <begin position="469"/>
        <end position="505"/>
    </location>
</feature>
<keyword evidence="5" id="KW-0325">Glycoprotein</keyword>
<feature type="domain" description="EGF-like" evidence="9">
    <location>
        <begin position="878"/>
        <end position="917"/>
    </location>
</feature>
<dbReference type="SUPFAM" id="SSF57196">
    <property type="entry name" value="EGF/Laminin"/>
    <property type="match status" value="4"/>
</dbReference>
<evidence type="ECO:0000256" key="8">
    <source>
        <dbReference type="SAM" id="SignalP"/>
    </source>
</evidence>
<dbReference type="Gene3D" id="2.10.25.10">
    <property type="entry name" value="Laminin"/>
    <property type="match status" value="5"/>
</dbReference>
<dbReference type="CDD" id="cd00037">
    <property type="entry name" value="CLECT"/>
    <property type="match status" value="1"/>
</dbReference>
<dbReference type="Pfam" id="PF00059">
    <property type="entry name" value="Lectin_C"/>
    <property type="match status" value="1"/>
</dbReference>
<organism evidence="11 12">
    <name type="scientific">Plectus sambesii</name>
    <dbReference type="NCBI Taxonomy" id="2011161"/>
    <lineage>
        <taxon>Eukaryota</taxon>
        <taxon>Metazoa</taxon>
        <taxon>Ecdysozoa</taxon>
        <taxon>Nematoda</taxon>
        <taxon>Chromadorea</taxon>
        <taxon>Plectida</taxon>
        <taxon>Plectina</taxon>
        <taxon>Plectoidea</taxon>
        <taxon>Plectidae</taxon>
        <taxon>Plectus</taxon>
    </lineage>
</organism>
<keyword evidence="2 8" id="KW-0732">Signal</keyword>
<dbReference type="AlphaFoldDB" id="A0A914VHG4"/>
<evidence type="ECO:0000313" key="11">
    <source>
        <dbReference type="Proteomes" id="UP000887566"/>
    </source>
</evidence>
<feature type="domain" description="EGF-like" evidence="9">
    <location>
        <begin position="541"/>
        <end position="581"/>
    </location>
</feature>
<feature type="region of interest" description="Disordered" evidence="7">
    <location>
        <begin position="164"/>
        <end position="194"/>
    </location>
</feature>
<dbReference type="PANTHER" id="PTHR12916">
    <property type="entry name" value="CYTOCHROME C OXIDASE POLYPEPTIDE VIC-2"/>
    <property type="match status" value="1"/>
</dbReference>
<keyword evidence="11" id="KW-1185">Reference proteome</keyword>
<dbReference type="InterPro" id="IPR000742">
    <property type="entry name" value="EGF"/>
</dbReference>
<dbReference type="GO" id="GO:0005509">
    <property type="term" value="F:calcium ion binding"/>
    <property type="evidence" value="ECO:0007669"/>
    <property type="project" value="InterPro"/>
</dbReference>
<dbReference type="Proteomes" id="UP000887566">
    <property type="component" value="Unplaced"/>
</dbReference>
<dbReference type="PROSITE" id="PS01186">
    <property type="entry name" value="EGF_2"/>
    <property type="match status" value="3"/>
</dbReference>
<feature type="disulfide bond" evidence="6">
    <location>
        <begin position="571"/>
        <end position="580"/>
    </location>
</feature>
<feature type="disulfide bond" evidence="6">
    <location>
        <begin position="710"/>
        <end position="719"/>
    </location>
</feature>
<evidence type="ECO:0000313" key="12">
    <source>
        <dbReference type="WBParaSite" id="PSAMB.scaffold1974size26328.g15845.t1"/>
    </source>
</evidence>
<protein>
    <submittedName>
        <fullName evidence="12">Uncharacterized protein</fullName>
    </submittedName>
</protein>
<comment type="caution">
    <text evidence="6">Lacks conserved residue(s) required for the propagation of feature annotation.</text>
</comment>
<evidence type="ECO:0000256" key="7">
    <source>
        <dbReference type="SAM" id="MobiDB-lite"/>
    </source>
</evidence>
<feature type="disulfide bond" evidence="6">
    <location>
        <begin position="609"/>
        <end position="618"/>
    </location>
</feature>
<feature type="disulfide bond" evidence="6">
    <location>
        <begin position="865"/>
        <end position="874"/>
    </location>
</feature>
<name>A0A914VHG4_9BILA</name>
<dbReference type="InterPro" id="IPR035914">
    <property type="entry name" value="Sperma_CUB_dom_sf"/>
</dbReference>
<feature type="domain" description="C-type lectin" evidence="10">
    <location>
        <begin position="38"/>
        <end position="154"/>
    </location>
</feature>
<evidence type="ECO:0000256" key="3">
    <source>
        <dbReference type="ARBA" id="ARBA00022737"/>
    </source>
</evidence>
<reference evidence="12" key="1">
    <citation type="submission" date="2022-11" db="UniProtKB">
        <authorList>
            <consortium name="WormBaseParasite"/>
        </authorList>
    </citation>
    <scope>IDENTIFICATION</scope>
</reference>
<feature type="disulfide bond" evidence="6">
    <location>
        <begin position="495"/>
        <end position="504"/>
    </location>
</feature>
<dbReference type="SMART" id="SM00034">
    <property type="entry name" value="CLECT"/>
    <property type="match status" value="1"/>
</dbReference>
<keyword evidence="1 6" id="KW-0245">EGF-like domain</keyword>
<dbReference type="SMART" id="SM00181">
    <property type="entry name" value="EGF"/>
    <property type="match status" value="10"/>
</dbReference>
<dbReference type="PROSITE" id="PS50026">
    <property type="entry name" value="EGF_3"/>
    <property type="match status" value="6"/>
</dbReference>
<evidence type="ECO:0000256" key="1">
    <source>
        <dbReference type="ARBA" id="ARBA00022536"/>
    </source>
</evidence>
<proteinExistence type="predicted"/>
<dbReference type="SMART" id="SM00179">
    <property type="entry name" value="EGF_CA"/>
    <property type="match status" value="3"/>
</dbReference>
<feature type="domain" description="EGF-like" evidence="9">
    <location>
        <begin position="684"/>
        <end position="720"/>
    </location>
</feature>
<dbReference type="CDD" id="cd00054">
    <property type="entry name" value="EGF_CA"/>
    <property type="match status" value="3"/>
</dbReference>
<dbReference type="SUPFAM" id="SSF56436">
    <property type="entry name" value="C-type lectin-like"/>
    <property type="match status" value="1"/>
</dbReference>
<keyword evidence="3" id="KW-0677">Repeat</keyword>
<accession>A0A914VHG4</accession>
<sequence length="997" mass="104559">MSTAFVSLFFSIIIGACQSASPPGTGWRQSIDDSNKWYSIIATTKKNWTEAKAFCNNIAPNAHLTSISTAFESVELNAFTINAEDISSCDQIWIGASDPQLNGQFVWSDGTPLEYSIWQTGEPNLQYQCVSSSWEKSRNWKTTDCSLENCFICEVHMDDWCSTSPPPTSMPSTAASKRTSAVNSPTATPSAAPTIMTDTTASSTVTLAQTSAVNSMTTVPTAAPTIMTDSTAPTTTTSAQTTAFNSPTIISTAVPTTVIDTTLPSTTTLAQTSIINSPTTTPTAASITMTDTTAPSTVTLAQTSLVNSPTATAIAMTDTTASSTVTLAQTSAVNSSPAKSTAAPTTMIYTTIPLIATSAQTSAVNSPTLISTAVPTTMAETAIPSTTTMAHTSAVYSPTATSTAAPTTMIDTTTLSTSSSAQTSTVNSPTAISTAAPTNIIETTTPSMTTPPPTTVQTGTTMGLSTITTADPCLSDPCQNHGICVAVGSSYTCHCATQYTGTNCENAICLNQECLNGGTCKTDNVTFVCKCASCFMGTFCEYDPCTINEDPCENEGTCQYDSQTCSTMCHCKNGTIGHFCEGHDPCVDVPCHNGGTCRSINGTSFHCSCPSCYSGQFCDHDPCDDAGDICGDHGKCVFNVSGVCENIRCNCYYGWGGNFCEDQVSTLPTTMQTGSTTVFSTTTTPDPCLMSNCQHNGTCVAVESSYTCKCLPPYIGINCEIAMCDPDPKFILNAVNGTWQTLKTTRYPLYINGLNCLWTIRAPPGQTVEIIVYNVTLLGSTVGTFAVLDPLANNASLFSTNNSTRMATNVTTSDSVAKIFFDTHAASSGNFFIQYQSVYIDPCAGFSCGSNGTCIANGNMPECHCFPCYSGSICEIQKPDPCANSVCGTYGTCVYDTATCSNPHCNCAAGYSGPFCTPITDPCRSYNCGNGTCVANGNQPECHCFPCYSGSICDSGKPNPCAGNGVCGTHGHCEFNNATCSNPYCNCAAGYNPPFCT</sequence>
<keyword evidence="4 6" id="KW-1015">Disulfide bond</keyword>
<dbReference type="WBParaSite" id="PSAMB.scaffold1974size26328.g15845.t1">
    <property type="protein sequence ID" value="PSAMB.scaffold1974size26328.g15845.t1"/>
    <property type="gene ID" value="PSAMB.scaffold1974size26328.g15845"/>
</dbReference>
<evidence type="ECO:0000256" key="6">
    <source>
        <dbReference type="PROSITE-ProRule" id="PRU00076"/>
    </source>
</evidence>
<dbReference type="Pfam" id="PF00008">
    <property type="entry name" value="EGF"/>
    <property type="match status" value="2"/>
</dbReference>
<dbReference type="Gene3D" id="3.10.100.10">
    <property type="entry name" value="Mannose-Binding Protein A, subunit A"/>
    <property type="match status" value="1"/>
</dbReference>